<protein>
    <recommendedName>
        <fullName evidence="3">DUF4384 domain-containing protein</fullName>
    </recommendedName>
</protein>
<keyword evidence="2" id="KW-1185">Reference proteome</keyword>
<dbReference type="RefSeq" id="WP_200674456.1">
    <property type="nucleotide sequence ID" value="NZ_JAACYA010000002.1"/>
</dbReference>
<organism evidence="1 2">
    <name type="scientific">Persephonella atlantica</name>
    <dbReference type="NCBI Taxonomy" id="2699429"/>
    <lineage>
        <taxon>Bacteria</taxon>
        <taxon>Pseudomonadati</taxon>
        <taxon>Aquificota</taxon>
        <taxon>Aquificia</taxon>
        <taxon>Aquificales</taxon>
        <taxon>Hydrogenothermaceae</taxon>
        <taxon>Persephonella</taxon>
    </lineage>
</organism>
<gene>
    <name evidence="1" type="ORF">GWK41_08270</name>
</gene>
<evidence type="ECO:0000313" key="1">
    <source>
        <dbReference type="EMBL" id="MBK3333062.1"/>
    </source>
</evidence>
<reference evidence="1 2" key="1">
    <citation type="journal article" date="2021" name="Syst. Appl. Microbiol.">
        <title>Persephonella atlantica sp. nov.: How to adapt to physico-chemical gradients in high temperature hydrothermal habitats.</title>
        <authorList>
            <person name="Francois D.X."/>
            <person name="Godfroy A."/>
            <person name="Mathien C."/>
            <person name="Aube J."/>
            <person name="Cathalot C."/>
            <person name="Lesongeur F."/>
            <person name="L'Haridon S."/>
            <person name="Philippon X."/>
            <person name="Roussel E.G."/>
        </authorList>
    </citation>
    <scope>NUCLEOTIDE SEQUENCE [LARGE SCALE GENOMIC DNA]</scope>
    <source>
        <strain evidence="1 2">MO1340</strain>
    </source>
</reference>
<evidence type="ECO:0008006" key="3">
    <source>
        <dbReference type="Google" id="ProtNLM"/>
    </source>
</evidence>
<accession>A0ABS1GJG0</accession>
<dbReference type="EMBL" id="JAACYA010000002">
    <property type="protein sequence ID" value="MBK3333062.1"/>
    <property type="molecule type" value="Genomic_DNA"/>
</dbReference>
<sequence>MPAFIFLILFMTAFGEVVHFENNRWKYTIKRLEKPVLHLSWVRLSEGGYMISGDISQALSKEKYCKYLTDFSVEEIKKAIKIGGVSPFFYVKSINAVAVPNDKPFLANPYRPNINPTVTTDIYEINSYLKKEVKKAIKTDPYIAQYYSRQLEYFIQSGLSEEKAKKKALMMTAGAVKLSIKKWIPEEKLPKKLFLVCRSDREEFHTVYTLYPVKLTVKTGKSIQIQSVEKTDREIKISVRLFPAVNPEKNRYFAVDVITVSPVKVKSKDCPYPYVAFIPYGGKNRYRQDYQVSLQPVDGGFYLVFTPFKILSRLEIYGRLGIYCSDRKMEKVSMLNPEKNHKASLNNLIRQDYTHSKFLSKIKQKQVNIKVRIVSSDGYSSEVFTLHIP</sequence>
<evidence type="ECO:0000313" key="2">
    <source>
        <dbReference type="Proteomes" id="UP000772812"/>
    </source>
</evidence>
<comment type="caution">
    <text evidence="1">The sequence shown here is derived from an EMBL/GenBank/DDBJ whole genome shotgun (WGS) entry which is preliminary data.</text>
</comment>
<proteinExistence type="predicted"/>
<dbReference type="Proteomes" id="UP000772812">
    <property type="component" value="Unassembled WGS sequence"/>
</dbReference>
<name>A0ABS1GJG0_9AQUI</name>